<dbReference type="Pfam" id="PF14234">
    <property type="entry name" value="DUF4336"/>
    <property type="match status" value="1"/>
</dbReference>
<dbReference type="PANTHER" id="PTHR33835">
    <property type="entry name" value="YALI0C07656P"/>
    <property type="match status" value="1"/>
</dbReference>
<dbReference type="RefSeq" id="WP_284481321.1">
    <property type="nucleotide sequence ID" value="NZ_JASNJD010000008.1"/>
</dbReference>
<comment type="caution">
    <text evidence="1">The sequence shown here is derived from an EMBL/GenBank/DDBJ whole genome shotgun (WGS) entry which is preliminary data.</text>
</comment>
<gene>
    <name evidence="1" type="ORF">QO033_12530</name>
</gene>
<accession>A0ABT7F1M3</accession>
<dbReference type="SUPFAM" id="SSF56281">
    <property type="entry name" value="Metallo-hydrolase/oxidoreductase"/>
    <property type="match status" value="1"/>
</dbReference>
<organism evidence="1 2">
    <name type="scientific">Pseudodonghicola flavimaris</name>
    <dbReference type="NCBI Taxonomy" id="3050036"/>
    <lineage>
        <taxon>Bacteria</taxon>
        <taxon>Pseudomonadati</taxon>
        <taxon>Pseudomonadota</taxon>
        <taxon>Alphaproteobacteria</taxon>
        <taxon>Rhodobacterales</taxon>
        <taxon>Paracoccaceae</taxon>
        <taxon>Pseudodonghicola</taxon>
    </lineage>
</organism>
<reference evidence="1 2" key="1">
    <citation type="submission" date="2023-05" db="EMBL/GenBank/DDBJ databases">
        <title>Pseudodonghicola sp. nov.</title>
        <authorList>
            <person name="Huang J."/>
        </authorList>
    </citation>
    <scope>NUCLEOTIDE SEQUENCE [LARGE SCALE GENOMIC DNA]</scope>
    <source>
        <strain evidence="1 2">IC7</strain>
    </source>
</reference>
<protein>
    <submittedName>
        <fullName evidence="1">DUF4336 domain-containing protein</fullName>
    </submittedName>
</protein>
<evidence type="ECO:0000313" key="1">
    <source>
        <dbReference type="EMBL" id="MDK3018505.1"/>
    </source>
</evidence>
<name>A0ABT7F1M3_9RHOB</name>
<sequence length="235" mass="25811">MTAAAPLLQPLGRDLWLAAGPEVTVLGFRYPTRMAVIRLSGGGLLIWSPVALSDPLCRAIRDLGPVQEIVAPNRLHHLSLLSWHQAFPGARLHAAPGLPEKRRDIPFDRSLGEAPDPAWAADLDQVLVRGNLITPEAVFFHRATGTVLFTDLLQGFAPGWFSGWRQAVARLDGMVGPEPAVPRKFRLAFQDRKIARAGVARILDWRARQLVMAHGPVVTQEVPALLSRAFRWLGA</sequence>
<dbReference type="Proteomes" id="UP001243757">
    <property type="component" value="Unassembled WGS sequence"/>
</dbReference>
<dbReference type="EMBL" id="JASNJD010000008">
    <property type="protein sequence ID" value="MDK3018505.1"/>
    <property type="molecule type" value="Genomic_DNA"/>
</dbReference>
<keyword evidence="2" id="KW-1185">Reference proteome</keyword>
<dbReference type="InterPro" id="IPR036866">
    <property type="entry name" value="RibonucZ/Hydroxyglut_hydro"/>
</dbReference>
<dbReference type="PANTHER" id="PTHR33835:SF1">
    <property type="entry name" value="METALLO-BETA-LACTAMASE DOMAIN-CONTAINING PROTEIN"/>
    <property type="match status" value="1"/>
</dbReference>
<dbReference type="InterPro" id="IPR025638">
    <property type="entry name" value="DUF4336"/>
</dbReference>
<evidence type="ECO:0000313" key="2">
    <source>
        <dbReference type="Proteomes" id="UP001243757"/>
    </source>
</evidence>
<proteinExistence type="predicted"/>